<organism evidence="2 3">
    <name type="scientific">Durusdinium trenchii</name>
    <dbReference type="NCBI Taxonomy" id="1381693"/>
    <lineage>
        <taxon>Eukaryota</taxon>
        <taxon>Sar</taxon>
        <taxon>Alveolata</taxon>
        <taxon>Dinophyceae</taxon>
        <taxon>Suessiales</taxon>
        <taxon>Symbiodiniaceae</taxon>
        <taxon>Durusdinium</taxon>
    </lineage>
</organism>
<evidence type="ECO:0000313" key="3">
    <source>
        <dbReference type="Proteomes" id="UP001642464"/>
    </source>
</evidence>
<evidence type="ECO:0000256" key="1">
    <source>
        <dbReference type="SAM" id="Phobius"/>
    </source>
</evidence>
<comment type="caution">
    <text evidence="2">The sequence shown here is derived from an EMBL/GenBank/DDBJ whole genome shotgun (WGS) entry which is preliminary data.</text>
</comment>
<keyword evidence="1" id="KW-0812">Transmembrane</keyword>
<proteinExistence type="predicted"/>
<keyword evidence="3" id="KW-1185">Reference proteome</keyword>
<dbReference type="Gene3D" id="2.70.170.10">
    <property type="entry name" value="Neurotransmitter-gated ion-channel ligand-binding domain"/>
    <property type="match status" value="1"/>
</dbReference>
<dbReference type="Proteomes" id="UP001642464">
    <property type="component" value="Unassembled WGS sequence"/>
</dbReference>
<keyword evidence="1" id="KW-0472">Membrane</keyword>
<feature type="transmembrane region" description="Helical" evidence="1">
    <location>
        <begin position="113"/>
        <end position="136"/>
    </location>
</feature>
<accession>A0ABP0Q6Y6</accession>
<sequence length="145" mass="16858">MSFMSHEVSYRKKIEASFSEHLELHHFPLDRQLCRIKLIAESPIEEFQFVIRKKDKPHHPSRCIGTFEVAKDKSGEKIPAIAYVRYCDHECPFPKQRSMVNVLFHLDRKGDYYFNNILILVFLVNVMGCGAFSIPLDSVGDRLSL</sequence>
<name>A0ABP0Q6Y6_9DINO</name>
<gene>
    <name evidence="2" type="ORF">SCF082_LOCUS39736</name>
</gene>
<feature type="non-terminal residue" evidence="2">
    <location>
        <position position="145"/>
    </location>
</feature>
<keyword evidence="1" id="KW-1133">Transmembrane helix</keyword>
<reference evidence="2 3" key="1">
    <citation type="submission" date="2024-02" db="EMBL/GenBank/DDBJ databases">
        <authorList>
            <person name="Chen Y."/>
            <person name="Shah S."/>
            <person name="Dougan E. K."/>
            <person name="Thang M."/>
            <person name="Chan C."/>
        </authorList>
    </citation>
    <scope>NUCLEOTIDE SEQUENCE [LARGE SCALE GENOMIC DNA]</scope>
</reference>
<protein>
    <submittedName>
        <fullName evidence="2">Repetin</fullName>
    </submittedName>
</protein>
<dbReference type="EMBL" id="CAXAMM010039107">
    <property type="protein sequence ID" value="CAK9083739.1"/>
    <property type="molecule type" value="Genomic_DNA"/>
</dbReference>
<evidence type="ECO:0000313" key="2">
    <source>
        <dbReference type="EMBL" id="CAK9083739.1"/>
    </source>
</evidence>
<dbReference type="InterPro" id="IPR036734">
    <property type="entry name" value="Neur_chan_lig-bd_sf"/>
</dbReference>